<dbReference type="CDD" id="cd08195">
    <property type="entry name" value="DHQS"/>
    <property type="match status" value="1"/>
</dbReference>
<evidence type="ECO:0000256" key="2">
    <source>
        <dbReference type="ARBA" id="ARBA00001941"/>
    </source>
</evidence>
<protein>
    <submittedName>
        <fullName evidence="12">Uncharacterized protein</fullName>
    </submittedName>
</protein>
<evidence type="ECO:0000256" key="9">
    <source>
        <dbReference type="ARBA" id="ARBA00023285"/>
    </source>
</evidence>
<dbReference type="EMBL" id="UINC01008623">
    <property type="protein sequence ID" value="SVA38770.1"/>
    <property type="molecule type" value="Genomic_DNA"/>
</dbReference>
<keyword evidence="4" id="KW-0479">Metal-binding</keyword>
<keyword evidence="6" id="KW-0862">Zinc</keyword>
<dbReference type="HAMAP" id="MF_00110">
    <property type="entry name" value="DHQ_synthase"/>
    <property type="match status" value="1"/>
</dbReference>
<gene>
    <name evidence="12" type="ORF">METZ01_LOCUS91624</name>
</gene>
<dbReference type="PIRSF" id="PIRSF001455">
    <property type="entry name" value="DHQ_synth"/>
    <property type="match status" value="1"/>
</dbReference>
<dbReference type="InterPro" id="IPR056179">
    <property type="entry name" value="DHQS_C"/>
</dbReference>
<dbReference type="AlphaFoldDB" id="A0A381VEK3"/>
<dbReference type="FunFam" id="3.40.50.1970:FF:000007">
    <property type="entry name" value="Pentafunctional AROM polypeptide"/>
    <property type="match status" value="1"/>
</dbReference>
<evidence type="ECO:0000256" key="1">
    <source>
        <dbReference type="ARBA" id="ARBA00001911"/>
    </source>
</evidence>
<dbReference type="PANTHER" id="PTHR43622">
    <property type="entry name" value="3-DEHYDROQUINATE SYNTHASE"/>
    <property type="match status" value="1"/>
</dbReference>
<dbReference type="GO" id="GO:0009073">
    <property type="term" value="P:aromatic amino acid family biosynthetic process"/>
    <property type="evidence" value="ECO:0007669"/>
    <property type="project" value="InterPro"/>
</dbReference>
<comment type="cofactor">
    <cofactor evidence="1">
        <name>NAD(+)</name>
        <dbReference type="ChEBI" id="CHEBI:57540"/>
    </cofactor>
</comment>
<evidence type="ECO:0000256" key="3">
    <source>
        <dbReference type="ARBA" id="ARBA00001947"/>
    </source>
</evidence>
<dbReference type="PANTHER" id="PTHR43622:SF1">
    <property type="entry name" value="3-DEHYDROQUINATE SYNTHASE"/>
    <property type="match status" value="1"/>
</dbReference>
<name>A0A381VEK3_9ZZZZ</name>
<comment type="cofactor">
    <cofactor evidence="2">
        <name>Co(2+)</name>
        <dbReference type="ChEBI" id="CHEBI:48828"/>
    </cofactor>
</comment>
<evidence type="ECO:0000259" key="10">
    <source>
        <dbReference type="Pfam" id="PF01761"/>
    </source>
</evidence>
<evidence type="ECO:0000259" key="11">
    <source>
        <dbReference type="Pfam" id="PF24621"/>
    </source>
</evidence>
<dbReference type="InterPro" id="IPR030960">
    <property type="entry name" value="DHQS/DOIS_N"/>
</dbReference>
<keyword evidence="5" id="KW-0547">Nucleotide-binding</keyword>
<keyword evidence="9" id="KW-0170">Cobalt</keyword>
<reference evidence="12" key="1">
    <citation type="submission" date="2018-05" db="EMBL/GenBank/DDBJ databases">
        <authorList>
            <person name="Lanie J.A."/>
            <person name="Ng W.-L."/>
            <person name="Kazmierczak K.M."/>
            <person name="Andrzejewski T.M."/>
            <person name="Davidsen T.M."/>
            <person name="Wayne K.J."/>
            <person name="Tettelin H."/>
            <person name="Glass J.I."/>
            <person name="Rusch D."/>
            <person name="Podicherti R."/>
            <person name="Tsui H.-C.T."/>
            <person name="Winkler M.E."/>
        </authorList>
    </citation>
    <scope>NUCLEOTIDE SEQUENCE</scope>
</reference>
<dbReference type="InterPro" id="IPR016037">
    <property type="entry name" value="DHQ_synth_AroB"/>
</dbReference>
<dbReference type="Gene3D" id="1.20.1090.10">
    <property type="entry name" value="Dehydroquinate synthase-like - alpha domain"/>
    <property type="match status" value="1"/>
</dbReference>
<comment type="cofactor">
    <cofactor evidence="3">
        <name>Zn(2+)</name>
        <dbReference type="ChEBI" id="CHEBI:29105"/>
    </cofactor>
</comment>
<dbReference type="Pfam" id="PF24621">
    <property type="entry name" value="DHQS_C"/>
    <property type="match status" value="1"/>
</dbReference>
<evidence type="ECO:0000256" key="5">
    <source>
        <dbReference type="ARBA" id="ARBA00022741"/>
    </source>
</evidence>
<feature type="domain" description="3-dehydroquinate synthase N-terminal" evidence="10">
    <location>
        <begin position="77"/>
        <end position="185"/>
    </location>
</feature>
<dbReference type="InterPro" id="IPR050071">
    <property type="entry name" value="Dehydroquinate_synthase"/>
</dbReference>
<dbReference type="GO" id="GO:0003856">
    <property type="term" value="F:3-dehydroquinate synthase activity"/>
    <property type="evidence" value="ECO:0007669"/>
    <property type="project" value="InterPro"/>
</dbReference>
<evidence type="ECO:0000313" key="12">
    <source>
        <dbReference type="EMBL" id="SVA38770.1"/>
    </source>
</evidence>
<keyword evidence="7" id="KW-0520">NAD</keyword>
<dbReference type="NCBIfam" id="TIGR01357">
    <property type="entry name" value="aroB"/>
    <property type="match status" value="1"/>
</dbReference>
<sequence>MGPEGEGVKSIRVKVGPDAYPVLVGCGLLRSLGKLLKEYAPAHRYAVVSDSNVATLYGDSVLQSLGDSGLDAQLFSFVSGECHKNRSTWKDLTDRLLKMGFGRDSCIVALGGGVTGDLAGFVAATYMRGIPVVQVPTSLLAMVDASVGGKTGVDVAMGKNLIGAFHPPLLVLADPEVIETLPRVERAQGLIEAVKHGAIMDSAYFEVLAREMEQILDGRVSAVERAVVRSVQLKSKVVSDDEREFGRRQILNFGHTLGHAIEAASSYDVSHGTAIGYGMVLEARIGTELGVTAKDTLERIREVVEEVGLLRRSPVEASSADIMSYLTLDKKVRDGRTLFVLLSHIGSVYFARDSWSHPVQDQIVRDAVDYFVTNLR</sequence>
<dbReference type="Gene3D" id="3.40.50.1970">
    <property type="match status" value="1"/>
</dbReference>
<feature type="domain" description="3-dehydroquinate synthase C-terminal" evidence="11">
    <location>
        <begin position="189"/>
        <end position="332"/>
    </location>
</feature>
<proteinExistence type="inferred from homology"/>
<evidence type="ECO:0000256" key="6">
    <source>
        <dbReference type="ARBA" id="ARBA00022833"/>
    </source>
</evidence>
<dbReference type="InterPro" id="IPR030963">
    <property type="entry name" value="DHQ_synth_fam"/>
</dbReference>
<dbReference type="GO" id="GO:0000166">
    <property type="term" value="F:nucleotide binding"/>
    <property type="evidence" value="ECO:0007669"/>
    <property type="project" value="UniProtKB-KW"/>
</dbReference>
<dbReference type="SUPFAM" id="SSF56796">
    <property type="entry name" value="Dehydroquinate synthase-like"/>
    <property type="match status" value="1"/>
</dbReference>
<accession>A0A381VEK3</accession>
<keyword evidence="8" id="KW-0456">Lyase</keyword>
<organism evidence="12">
    <name type="scientific">marine metagenome</name>
    <dbReference type="NCBI Taxonomy" id="408172"/>
    <lineage>
        <taxon>unclassified sequences</taxon>
        <taxon>metagenomes</taxon>
        <taxon>ecological metagenomes</taxon>
    </lineage>
</organism>
<evidence type="ECO:0000256" key="4">
    <source>
        <dbReference type="ARBA" id="ARBA00022723"/>
    </source>
</evidence>
<evidence type="ECO:0000256" key="7">
    <source>
        <dbReference type="ARBA" id="ARBA00023027"/>
    </source>
</evidence>
<evidence type="ECO:0000256" key="8">
    <source>
        <dbReference type="ARBA" id="ARBA00023239"/>
    </source>
</evidence>
<dbReference type="GO" id="GO:0046872">
    <property type="term" value="F:metal ion binding"/>
    <property type="evidence" value="ECO:0007669"/>
    <property type="project" value="UniProtKB-KW"/>
</dbReference>
<dbReference type="GO" id="GO:0005737">
    <property type="term" value="C:cytoplasm"/>
    <property type="evidence" value="ECO:0007669"/>
    <property type="project" value="InterPro"/>
</dbReference>
<dbReference type="Pfam" id="PF01761">
    <property type="entry name" value="DHQ_synthase"/>
    <property type="match status" value="1"/>
</dbReference>